<evidence type="ECO:0000313" key="14">
    <source>
        <dbReference type="Proteomes" id="UP000222542"/>
    </source>
</evidence>
<dbReference type="Gramene" id="PHT66623">
    <property type="protein sequence ID" value="PHT66623"/>
    <property type="gene ID" value="T459_31048"/>
</dbReference>
<dbReference type="OMA" id="GGHERWL"/>
<dbReference type="InterPro" id="IPR046956">
    <property type="entry name" value="RLP23-like"/>
</dbReference>
<dbReference type="PANTHER" id="PTHR48061">
    <property type="entry name" value="LEUCINE-RICH REPEAT RECEPTOR PROTEIN KINASE EMS1-LIKE-RELATED"/>
    <property type="match status" value="1"/>
</dbReference>
<evidence type="ECO:0000256" key="2">
    <source>
        <dbReference type="ARBA" id="ARBA00009592"/>
    </source>
</evidence>
<dbReference type="GO" id="GO:0005886">
    <property type="term" value="C:plasma membrane"/>
    <property type="evidence" value="ECO:0007669"/>
    <property type="project" value="UniProtKB-SubCell"/>
</dbReference>
<keyword evidence="5" id="KW-0812">Transmembrane</keyword>
<dbReference type="SMART" id="SM00369">
    <property type="entry name" value="LRR_TYP"/>
    <property type="match status" value="7"/>
</dbReference>
<evidence type="ECO:0000256" key="11">
    <source>
        <dbReference type="ARBA" id="ARBA00023180"/>
    </source>
</evidence>
<dbReference type="STRING" id="4072.A0A2G2YA52"/>
<evidence type="ECO:0000256" key="12">
    <source>
        <dbReference type="SAM" id="SignalP"/>
    </source>
</evidence>
<reference evidence="13 14" key="2">
    <citation type="journal article" date="2017" name="Genome Biol.">
        <title>New reference genome sequences of hot pepper reveal the massive evolution of plant disease-resistance genes by retroduplication.</title>
        <authorList>
            <person name="Kim S."/>
            <person name="Park J."/>
            <person name="Yeom S.I."/>
            <person name="Kim Y.M."/>
            <person name="Seo E."/>
            <person name="Kim K.T."/>
            <person name="Kim M.S."/>
            <person name="Lee J.M."/>
            <person name="Cheong K."/>
            <person name="Shin H.S."/>
            <person name="Kim S.B."/>
            <person name="Han K."/>
            <person name="Lee J."/>
            <person name="Park M."/>
            <person name="Lee H.A."/>
            <person name="Lee H.Y."/>
            <person name="Lee Y."/>
            <person name="Oh S."/>
            <person name="Lee J.H."/>
            <person name="Choi E."/>
            <person name="Choi E."/>
            <person name="Lee S.E."/>
            <person name="Jeon J."/>
            <person name="Kim H."/>
            <person name="Choi G."/>
            <person name="Song H."/>
            <person name="Lee J."/>
            <person name="Lee S.C."/>
            <person name="Kwon J.K."/>
            <person name="Lee H.Y."/>
            <person name="Koo N."/>
            <person name="Hong Y."/>
            <person name="Kim R.W."/>
            <person name="Kang W.H."/>
            <person name="Huh J.H."/>
            <person name="Kang B.C."/>
            <person name="Yang T.J."/>
            <person name="Lee Y.H."/>
            <person name="Bennetzen J.L."/>
            <person name="Choi D."/>
        </authorList>
    </citation>
    <scope>NUCLEOTIDE SEQUENCE [LARGE SCALE GENOMIC DNA]</scope>
    <source>
        <strain evidence="14">cv. CM334</strain>
    </source>
</reference>
<name>A0A2G2YA52_CAPAN</name>
<keyword evidence="6 12" id="KW-0732">Signal</keyword>
<dbReference type="FunFam" id="3.80.10.10:FF:000041">
    <property type="entry name" value="LRR receptor-like serine/threonine-protein kinase ERECTA"/>
    <property type="match status" value="1"/>
</dbReference>
<evidence type="ECO:0000256" key="5">
    <source>
        <dbReference type="ARBA" id="ARBA00022692"/>
    </source>
</evidence>
<dbReference type="AlphaFoldDB" id="A0A2G2YA52"/>
<dbReference type="FunFam" id="3.80.10.10:FF:000213">
    <property type="entry name" value="Tyrosine-sulfated glycopeptide receptor 1"/>
    <property type="match status" value="1"/>
</dbReference>
<dbReference type="GO" id="GO:0006952">
    <property type="term" value="P:defense response"/>
    <property type="evidence" value="ECO:0007669"/>
    <property type="project" value="UniProtKB-ARBA"/>
</dbReference>
<keyword evidence="11" id="KW-0325">Glycoprotein</keyword>
<evidence type="ECO:0000256" key="4">
    <source>
        <dbReference type="ARBA" id="ARBA00022614"/>
    </source>
</evidence>
<feature type="chain" id="PRO_5013545211" description="Receptor-like protein 12" evidence="12">
    <location>
        <begin position="37"/>
        <end position="722"/>
    </location>
</feature>
<evidence type="ECO:0000256" key="9">
    <source>
        <dbReference type="ARBA" id="ARBA00023136"/>
    </source>
</evidence>
<dbReference type="SUPFAM" id="SSF52047">
    <property type="entry name" value="RNI-like"/>
    <property type="match status" value="1"/>
</dbReference>
<comment type="caution">
    <text evidence="13">The sequence shown here is derived from an EMBL/GenBank/DDBJ whole genome shotgun (WGS) entry which is preliminary data.</text>
</comment>
<dbReference type="GO" id="GO:0051707">
    <property type="term" value="P:response to other organism"/>
    <property type="evidence" value="ECO:0007669"/>
    <property type="project" value="UniProtKB-ARBA"/>
</dbReference>
<dbReference type="InterPro" id="IPR032675">
    <property type="entry name" value="LRR_dom_sf"/>
</dbReference>
<evidence type="ECO:0000256" key="1">
    <source>
        <dbReference type="ARBA" id="ARBA00004251"/>
    </source>
</evidence>
<dbReference type="InterPro" id="IPR003591">
    <property type="entry name" value="Leu-rich_rpt_typical-subtyp"/>
</dbReference>
<comment type="subcellular location">
    <subcellularLocation>
        <location evidence="1">Cell membrane</location>
        <topology evidence="1">Single-pass type I membrane protein</topology>
    </subcellularLocation>
</comment>
<dbReference type="PANTHER" id="PTHR48061:SF18">
    <property type="entry name" value="HCR2-0B"/>
    <property type="match status" value="1"/>
</dbReference>
<sequence length="722" mass="81732">MPQRSKHFPSKIQANLYYRSLSLSLLFFFSWDGVTCDEMTGHVIELDLSCSQLVGKIDSNSSLFLLFHLQRLDLSYNKFSGSHISPEFGRFSNLTHLDLSVSSFSGQIPSEISHLSNLQSLSLFRLTSTRLYGIIPESIFNLPSLKTLDLSYNDQLSGYFPKTKWNSSAFLTWLDLHDVNLSGNLLPESLGYLNSLRSFGHVDVSLFSNLKQLSELDLSYNNFSGHVDVSLFSELKQLSELDLSYNNFSGHVDVSLFSEFKHLWSLDLSYNSITLTNENKINCTWWSESLNTLRLAACQVKEWEFLRSAKQLEELGLSNNKIQGRIPDWEWSNWMFSLDRLNLSHNKLTSVDSIPLQGAYIIDLRSNVPPNDTRFFFISQNNLSGEIPSSICNSTSPQVLDLAANNLHWEFHDVWEISLLSRFWICSVTIFLGIFQELSAMDSVRTIDLRSNELHGSIGTQSIENMFPNLRMLDLSSNAFSGNLPTSLFQHLKAMRTIDQTMMNAPIDVRYLYYQDSVAVVTKGSELEVVRILSLYTTIDLSNNKFEGHIPSIVEDLVALRMLNLSHNGLEGQIPPSLGNLSVVESLDLPGNHLVGEILAQFSSLTYLKVLNLSHNHLQGCIPQGPQLATFENNSYEGNDGLRGFPVSKGCGNDHVSDTVSGLDDHESYSEFLNDFWKAALMAYLNYHISIIYMISTRNPMWLARITLKLEHKIITGRKTKQ</sequence>
<dbReference type="Pfam" id="PF13855">
    <property type="entry name" value="LRR_8"/>
    <property type="match status" value="2"/>
</dbReference>
<evidence type="ECO:0000256" key="3">
    <source>
        <dbReference type="ARBA" id="ARBA00022475"/>
    </source>
</evidence>
<accession>A0A2G2YA52</accession>
<keyword evidence="3" id="KW-1003">Cell membrane</keyword>
<dbReference type="PRINTS" id="PR00019">
    <property type="entry name" value="LEURICHRPT"/>
</dbReference>
<dbReference type="PROSITE" id="PS51450">
    <property type="entry name" value="LRR"/>
    <property type="match status" value="1"/>
</dbReference>
<evidence type="ECO:0000256" key="7">
    <source>
        <dbReference type="ARBA" id="ARBA00022737"/>
    </source>
</evidence>
<gene>
    <name evidence="13" type="ORF">T459_31048</name>
</gene>
<dbReference type="SUPFAM" id="SSF52058">
    <property type="entry name" value="L domain-like"/>
    <property type="match status" value="1"/>
</dbReference>
<evidence type="ECO:0008006" key="15">
    <source>
        <dbReference type="Google" id="ProtNLM"/>
    </source>
</evidence>
<comment type="similarity">
    <text evidence="2">Belongs to the RLP family.</text>
</comment>
<keyword evidence="10" id="KW-0675">Receptor</keyword>
<protein>
    <recommendedName>
        <fullName evidence="15">Receptor-like protein 12</fullName>
    </recommendedName>
</protein>
<evidence type="ECO:0000256" key="6">
    <source>
        <dbReference type="ARBA" id="ARBA00022729"/>
    </source>
</evidence>
<evidence type="ECO:0000313" key="13">
    <source>
        <dbReference type="EMBL" id="PHT66623.1"/>
    </source>
</evidence>
<evidence type="ECO:0000256" key="10">
    <source>
        <dbReference type="ARBA" id="ARBA00023170"/>
    </source>
</evidence>
<dbReference type="InterPro" id="IPR001611">
    <property type="entry name" value="Leu-rich_rpt"/>
</dbReference>
<keyword evidence="7" id="KW-0677">Repeat</keyword>
<evidence type="ECO:0000256" key="8">
    <source>
        <dbReference type="ARBA" id="ARBA00022989"/>
    </source>
</evidence>
<keyword evidence="8" id="KW-1133">Transmembrane helix</keyword>
<reference evidence="13 14" key="1">
    <citation type="journal article" date="2014" name="Nat. Genet.">
        <title>Genome sequence of the hot pepper provides insights into the evolution of pungency in Capsicum species.</title>
        <authorList>
            <person name="Kim S."/>
            <person name="Park M."/>
            <person name="Yeom S.I."/>
            <person name="Kim Y.M."/>
            <person name="Lee J.M."/>
            <person name="Lee H.A."/>
            <person name="Seo E."/>
            <person name="Choi J."/>
            <person name="Cheong K."/>
            <person name="Kim K.T."/>
            <person name="Jung K."/>
            <person name="Lee G.W."/>
            <person name="Oh S.K."/>
            <person name="Bae C."/>
            <person name="Kim S.B."/>
            <person name="Lee H.Y."/>
            <person name="Kim S.Y."/>
            <person name="Kim M.S."/>
            <person name="Kang B.C."/>
            <person name="Jo Y.D."/>
            <person name="Yang H.B."/>
            <person name="Jeong H.J."/>
            <person name="Kang W.H."/>
            <person name="Kwon J.K."/>
            <person name="Shin C."/>
            <person name="Lim J.Y."/>
            <person name="Park J.H."/>
            <person name="Huh J.H."/>
            <person name="Kim J.S."/>
            <person name="Kim B.D."/>
            <person name="Cohen O."/>
            <person name="Paran I."/>
            <person name="Suh M.C."/>
            <person name="Lee S.B."/>
            <person name="Kim Y.K."/>
            <person name="Shin Y."/>
            <person name="Noh S.J."/>
            <person name="Park J."/>
            <person name="Seo Y.S."/>
            <person name="Kwon S.Y."/>
            <person name="Kim H.A."/>
            <person name="Park J.M."/>
            <person name="Kim H.J."/>
            <person name="Choi S.B."/>
            <person name="Bosland P.W."/>
            <person name="Reeves G."/>
            <person name="Jo S.H."/>
            <person name="Lee B.W."/>
            <person name="Cho H.T."/>
            <person name="Choi H.S."/>
            <person name="Lee M.S."/>
            <person name="Yu Y."/>
            <person name="Do Choi Y."/>
            <person name="Park B.S."/>
            <person name="van Deynze A."/>
            <person name="Ashrafi H."/>
            <person name="Hill T."/>
            <person name="Kim W.T."/>
            <person name="Pai H.S."/>
            <person name="Ahn H.K."/>
            <person name="Yeam I."/>
            <person name="Giovannoni J.J."/>
            <person name="Rose J.K."/>
            <person name="Sorensen I."/>
            <person name="Lee S.J."/>
            <person name="Kim R.W."/>
            <person name="Choi I.Y."/>
            <person name="Choi B.S."/>
            <person name="Lim J.S."/>
            <person name="Lee Y.H."/>
            <person name="Choi D."/>
        </authorList>
    </citation>
    <scope>NUCLEOTIDE SEQUENCE [LARGE SCALE GENOMIC DNA]</scope>
    <source>
        <strain evidence="14">cv. CM334</strain>
    </source>
</reference>
<dbReference type="EMBL" id="AYRZ02000012">
    <property type="protein sequence ID" value="PHT66623.1"/>
    <property type="molecule type" value="Genomic_DNA"/>
</dbReference>
<dbReference type="Pfam" id="PF13516">
    <property type="entry name" value="LRR_6"/>
    <property type="match status" value="1"/>
</dbReference>
<keyword evidence="9" id="KW-0472">Membrane</keyword>
<organism evidence="13 14">
    <name type="scientific">Capsicum annuum</name>
    <name type="common">Capsicum pepper</name>
    <dbReference type="NCBI Taxonomy" id="4072"/>
    <lineage>
        <taxon>Eukaryota</taxon>
        <taxon>Viridiplantae</taxon>
        <taxon>Streptophyta</taxon>
        <taxon>Embryophyta</taxon>
        <taxon>Tracheophyta</taxon>
        <taxon>Spermatophyta</taxon>
        <taxon>Magnoliopsida</taxon>
        <taxon>eudicotyledons</taxon>
        <taxon>Gunneridae</taxon>
        <taxon>Pentapetalae</taxon>
        <taxon>asterids</taxon>
        <taxon>lamiids</taxon>
        <taxon>Solanales</taxon>
        <taxon>Solanaceae</taxon>
        <taxon>Solanoideae</taxon>
        <taxon>Capsiceae</taxon>
        <taxon>Capsicum</taxon>
    </lineage>
</organism>
<keyword evidence="14" id="KW-1185">Reference proteome</keyword>
<dbReference type="Pfam" id="PF00560">
    <property type="entry name" value="LRR_1"/>
    <property type="match status" value="5"/>
</dbReference>
<dbReference type="Proteomes" id="UP000222542">
    <property type="component" value="Unassembled WGS sequence"/>
</dbReference>
<keyword evidence="4" id="KW-0433">Leucine-rich repeat</keyword>
<proteinExistence type="inferred from homology"/>
<dbReference type="Gene3D" id="3.80.10.10">
    <property type="entry name" value="Ribonuclease Inhibitor"/>
    <property type="match status" value="2"/>
</dbReference>
<feature type="signal peptide" evidence="12">
    <location>
        <begin position="1"/>
        <end position="36"/>
    </location>
</feature>